<dbReference type="EMBL" id="OCNK01000001">
    <property type="protein sequence ID" value="SOD93757.1"/>
    <property type="molecule type" value="Genomic_DNA"/>
</dbReference>
<dbReference type="OrthoDB" id="506201at2"/>
<dbReference type="CDD" id="cd03801">
    <property type="entry name" value="GT4_PimA-like"/>
    <property type="match status" value="1"/>
</dbReference>
<dbReference type="PANTHER" id="PTHR12526">
    <property type="entry name" value="GLYCOSYLTRANSFERASE"/>
    <property type="match status" value="1"/>
</dbReference>
<evidence type="ECO:0000313" key="2">
    <source>
        <dbReference type="Proteomes" id="UP000219482"/>
    </source>
</evidence>
<dbReference type="Pfam" id="PF13692">
    <property type="entry name" value="Glyco_trans_1_4"/>
    <property type="match status" value="1"/>
</dbReference>
<dbReference type="SUPFAM" id="SSF53756">
    <property type="entry name" value="UDP-Glycosyltransferase/glycogen phosphorylase"/>
    <property type="match status" value="1"/>
</dbReference>
<dbReference type="AlphaFoldDB" id="A0A286GE20"/>
<dbReference type="Proteomes" id="UP000219482">
    <property type="component" value="Unassembled WGS sequence"/>
</dbReference>
<dbReference type="RefSeq" id="WP_143278384.1">
    <property type="nucleotide sequence ID" value="NZ_OCNK01000001.1"/>
</dbReference>
<reference evidence="2" key="1">
    <citation type="submission" date="2017-09" db="EMBL/GenBank/DDBJ databases">
        <authorList>
            <person name="Varghese N."/>
            <person name="Submissions S."/>
        </authorList>
    </citation>
    <scope>NUCLEOTIDE SEQUENCE [LARGE SCALE GENOMIC DNA]</scope>
    <source>
        <strain evidence="2">DSM 44270</strain>
    </source>
</reference>
<dbReference type="GO" id="GO:0016740">
    <property type="term" value="F:transferase activity"/>
    <property type="evidence" value="ECO:0007669"/>
    <property type="project" value="UniProtKB-KW"/>
</dbReference>
<sequence length="417" mass="46301">MQPPVDRTGKIAFVPARFGPDIIGGAEIVLRHLAMGLQDRGWEVEVLTTAALDYFTWKNELPVGVAVEDGLTVRRFEAVKSTAGRDRDEIGMRMFGGEQIPLVEQERWLNDDVRIPGLYQHLLTRGEEYRAIVFGPYLFWPSVACSQVHPTRSVLWTCLHDEPYAYQSIFAPVLSGVAGLFLQTEPEHELAHSIFPQLAPHDVVGCGVEVPEGYDPERFRQKFGITEPFLLYAGRREGAKGWDELLEMFARSVVARGLPFHLVTMGAGDVNPPASVADRVHDLGFLSEEDRNDAYAAATAYVQPSRYEAFSRTIMESWLAETPVVGVGQGGVVRYHIERSRAGIVYDDRYEFEEALVFLAAHPEAAERLGASGRRYVLDHYQWEDVLTRVEQSLTSWTTAPAPAAAATAAPAVEVAG</sequence>
<gene>
    <name evidence="1" type="ORF">SAMN06272739_0412</name>
</gene>
<organism evidence="1 2">
    <name type="scientific">Blastococcus haudaquaticus</name>
    <dbReference type="NCBI Taxonomy" id="1938745"/>
    <lineage>
        <taxon>Bacteria</taxon>
        <taxon>Bacillati</taxon>
        <taxon>Actinomycetota</taxon>
        <taxon>Actinomycetes</taxon>
        <taxon>Geodermatophilales</taxon>
        <taxon>Geodermatophilaceae</taxon>
        <taxon>Blastococcus</taxon>
    </lineage>
</organism>
<name>A0A286GE20_9ACTN</name>
<keyword evidence="1" id="KW-0808">Transferase</keyword>
<proteinExistence type="predicted"/>
<accession>A0A286GE20</accession>
<keyword evidence="2" id="KW-1185">Reference proteome</keyword>
<evidence type="ECO:0000313" key="1">
    <source>
        <dbReference type="EMBL" id="SOD93757.1"/>
    </source>
</evidence>
<protein>
    <submittedName>
        <fullName evidence="1">Glycosyltransferase involved in cell wall bisynthesis</fullName>
    </submittedName>
</protein>
<dbReference type="Gene3D" id="3.40.50.2000">
    <property type="entry name" value="Glycogen Phosphorylase B"/>
    <property type="match status" value="3"/>
</dbReference>